<dbReference type="AlphaFoldDB" id="A0AAU6Q7F4"/>
<accession>A0AAU6Q7F4</accession>
<name>A0AAU6Q7F4_9DEIO</name>
<evidence type="ECO:0000313" key="1">
    <source>
        <dbReference type="EMBL" id="WYF46273.1"/>
    </source>
</evidence>
<organism evidence="1">
    <name type="scientific">Deinococcus sp. VB142</name>
    <dbReference type="NCBI Taxonomy" id="3112952"/>
    <lineage>
        <taxon>Bacteria</taxon>
        <taxon>Thermotogati</taxon>
        <taxon>Deinococcota</taxon>
        <taxon>Deinococci</taxon>
        <taxon>Deinococcales</taxon>
        <taxon>Deinococcaceae</taxon>
        <taxon>Deinococcus</taxon>
    </lineage>
</organism>
<gene>
    <name evidence="1" type="ORF">WDJ50_14465</name>
</gene>
<proteinExistence type="predicted"/>
<dbReference type="RefSeq" id="WP_339097739.1">
    <property type="nucleotide sequence ID" value="NZ_CP149783.1"/>
</dbReference>
<protein>
    <submittedName>
        <fullName evidence="1">Uncharacterized protein</fullName>
    </submittedName>
</protein>
<dbReference type="EMBL" id="CP149783">
    <property type="protein sequence ID" value="WYF46273.1"/>
    <property type="molecule type" value="Genomic_DNA"/>
</dbReference>
<reference evidence="1" key="1">
    <citation type="submission" date="2024-03" db="EMBL/GenBank/DDBJ databases">
        <title>Deinococcus weizhi sp. nov., isolated from human skin.</title>
        <authorList>
            <person name="Wei Z."/>
            <person name="Tian F."/>
            <person name="Yang C."/>
            <person name="Xin L.T."/>
            <person name="Wen Z.J."/>
            <person name="Lan K.C."/>
            <person name="Yu L."/>
            <person name="Zhe W."/>
            <person name="Dan F.D."/>
            <person name="Jun W."/>
            <person name="Rui Z."/>
            <person name="Yong X.J."/>
            <person name="Ting Y."/>
            <person name="Wei X."/>
            <person name="Xu Z.G."/>
            <person name="Xin Z."/>
            <person name="Dong F.G."/>
            <person name="Ni X.M."/>
            <person name="Zheng M.G."/>
            <person name="Chun Y."/>
            <person name="Qian W.X."/>
        </authorList>
    </citation>
    <scope>NUCLEOTIDE SEQUENCE</scope>
    <source>
        <strain evidence="1">VB142</strain>
    </source>
</reference>
<sequence>MTDDKRQVIRDYALALESHGQKDKGPIKNGAAYTVVRYQVYDAKGRCDLCDCEHKAGKQALIRDEQTKTLYQSGTHCLKECLGYSEADLERAVKGRRSVAARVSQITRRVFENEQEMVEALIGAFIALDRHHPEVRKLMA</sequence>